<sequence length="276" mass="28406">MMIAVVSGKGGTGRTTLTAALAGLAPPPVVMADCNLESPNLDLFLSTALVSRRPLPGTPCAVIDAGTCVECLSCVEHCVFGAISYRGGRFTVNPAACEGCGLCMKVCPVSAPRMEPRTVGELCLSETPYGLLSHARLFPGYSANGSLVAEVMRQAREAAGEEPLLLVDGPPGTGRALLAAVAGADLILVVTEPTAAGIRGLRRVVAACRDVGGAIGVVIGRSTRSPEMTGAIRRLCRDEGIGILGEVPFDDAAAAGFNPSAAPAYRQILDAIERLY</sequence>
<feature type="domain" description="4Fe-4S ferredoxin-type" evidence="1">
    <location>
        <begin position="88"/>
        <end position="117"/>
    </location>
</feature>
<dbReference type="Proteomes" id="UP000290932">
    <property type="component" value="Unassembled WGS sequence"/>
</dbReference>
<evidence type="ECO:0000313" key="3">
    <source>
        <dbReference type="Proteomes" id="UP000290932"/>
    </source>
</evidence>
<reference evidence="2 3" key="1">
    <citation type="journal article" date="2015" name="Int. J. Syst. Evol. Microbiol.">
        <title>Methanoculleus taiwanensis sp. nov., a methanogen isolated from deep marine sediment at the deformation front area near Taiwan.</title>
        <authorList>
            <person name="Weng C.Y."/>
            <person name="Chen S.C."/>
            <person name="Lai M.C."/>
            <person name="Wu S.Y."/>
            <person name="Lin S."/>
            <person name="Yang T.F."/>
            <person name="Chen P.C."/>
        </authorList>
    </citation>
    <scope>NUCLEOTIDE SEQUENCE [LARGE SCALE GENOMIC DNA]</scope>
    <source>
        <strain evidence="2 3">CYW4</strain>
    </source>
</reference>
<dbReference type="AlphaFoldDB" id="A0A498H2Y6"/>
<protein>
    <recommendedName>
        <fullName evidence="1">4Fe-4S ferredoxin-type domain-containing protein</fullName>
    </recommendedName>
</protein>
<feature type="domain" description="4Fe-4S ferredoxin-type" evidence="1">
    <location>
        <begin position="59"/>
        <end position="87"/>
    </location>
</feature>
<comment type="caution">
    <text evidence="2">The sequence shown here is derived from an EMBL/GenBank/DDBJ whole genome shotgun (WGS) entry which is preliminary data.</text>
</comment>
<dbReference type="SUPFAM" id="SSF52540">
    <property type="entry name" value="P-loop containing nucleoside triphosphate hydrolases"/>
    <property type="match status" value="1"/>
</dbReference>
<dbReference type="PANTHER" id="PTHR43534">
    <property type="entry name" value="MIND SUPERFAMILY P-LOOP ATPASE CONTAINING AN INSERTED FERREDOXIN DOMAIN"/>
    <property type="match status" value="1"/>
</dbReference>
<name>A0A498H2Y6_9EURY</name>
<dbReference type="InterPro" id="IPR017896">
    <property type="entry name" value="4Fe4S_Fe-S-bd"/>
</dbReference>
<dbReference type="InterPro" id="IPR027417">
    <property type="entry name" value="P-loop_NTPase"/>
</dbReference>
<dbReference type="PROSITE" id="PS51379">
    <property type="entry name" value="4FE4S_FER_2"/>
    <property type="match status" value="2"/>
</dbReference>
<dbReference type="Gene3D" id="3.30.70.20">
    <property type="match status" value="1"/>
</dbReference>
<dbReference type="EMBL" id="LHQS01000002">
    <property type="protein sequence ID" value="RXE56470.1"/>
    <property type="molecule type" value="Genomic_DNA"/>
</dbReference>
<dbReference type="Pfam" id="PF14697">
    <property type="entry name" value="Fer4_21"/>
    <property type="match status" value="1"/>
</dbReference>
<gene>
    <name evidence="2" type="ORF">ABH15_10385</name>
</gene>
<organism evidence="2 3">
    <name type="scientific">Methanoculleus taiwanensis</name>
    <dbReference type="NCBI Taxonomy" id="1550565"/>
    <lineage>
        <taxon>Archaea</taxon>
        <taxon>Methanobacteriati</taxon>
        <taxon>Methanobacteriota</taxon>
        <taxon>Stenosarchaea group</taxon>
        <taxon>Methanomicrobia</taxon>
        <taxon>Methanomicrobiales</taxon>
        <taxon>Methanomicrobiaceae</taxon>
        <taxon>Methanoculleus</taxon>
    </lineage>
</organism>
<dbReference type="RefSeq" id="WP_128694265.1">
    <property type="nucleotide sequence ID" value="NZ_LHQS01000002.1"/>
</dbReference>
<dbReference type="OrthoDB" id="65817at2157"/>
<dbReference type="InterPro" id="IPR017900">
    <property type="entry name" value="4Fe4S_Fe_S_CS"/>
</dbReference>
<proteinExistence type="predicted"/>
<dbReference type="PANTHER" id="PTHR43534:SF1">
    <property type="entry name" value="4FE-4S CLUSTER CONTAINING PARA FAMILY ATPASE PROTEIN"/>
    <property type="match status" value="1"/>
</dbReference>
<keyword evidence="3" id="KW-1185">Reference proteome</keyword>
<evidence type="ECO:0000259" key="1">
    <source>
        <dbReference type="PROSITE" id="PS51379"/>
    </source>
</evidence>
<dbReference type="Gene3D" id="3.40.50.300">
    <property type="entry name" value="P-loop containing nucleotide triphosphate hydrolases"/>
    <property type="match status" value="1"/>
</dbReference>
<accession>A0A498H2Y6</accession>
<dbReference type="GO" id="GO:0016491">
    <property type="term" value="F:oxidoreductase activity"/>
    <property type="evidence" value="ECO:0007669"/>
    <property type="project" value="UniProtKB-ARBA"/>
</dbReference>
<evidence type="ECO:0000313" key="2">
    <source>
        <dbReference type="EMBL" id="RXE56470.1"/>
    </source>
</evidence>
<dbReference type="PROSITE" id="PS00198">
    <property type="entry name" value="4FE4S_FER_1"/>
    <property type="match status" value="1"/>
</dbReference>